<sequence>MAITIRSLFTFDLSGPTCKIIIHYNGLYNIKCSTRERIEHNILAILLNHLTISKHSWTIVCVGISNNNNNNNSLHHQLVFVSLEQLIDRFIDRNV</sequence>
<protein>
    <submittedName>
        <fullName evidence="1">Uncharacterized protein</fullName>
    </submittedName>
</protein>
<gene>
    <name evidence="1" type="ORF">DERF_014204</name>
</gene>
<evidence type="ECO:0000313" key="2">
    <source>
        <dbReference type="Proteomes" id="UP000790347"/>
    </source>
</evidence>
<dbReference type="EMBL" id="ASGP02000008">
    <property type="protein sequence ID" value="KAH9493460.1"/>
    <property type="molecule type" value="Genomic_DNA"/>
</dbReference>
<reference evidence="1" key="2">
    <citation type="journal article" date="2022" name="Res Sq">
        <title>Comparative Genomics Reveals Insights into the Divergent Evolution of Astigmatic Mites and Household Pest Adaptations.</title>
        <authorList>
            <person name="Xiong Q."/>
            <person name="Wan A.T.-Y."/>
            <person name="Liu X.-Y."/>
            <person name="Fung C.S.-H."/>
            <person name="Xiao X."/>
            <person name="Malainual N."/>
            <person name="Hou J."/>
            <person name="Wang L."/>
            <person name="Wang M."/>
            <person name="Yang K."/>
            <person name="Cui Y."/>
            <person name="Leung E."/>
            <person name="Nong W."/>
            <person name="Shin S.-K."/>
            <person name="Au S."/>
            <person name="Jeong K.Y."/>
            <person name="Chew F.T."/>
            <person name="Hui J."/>
            <person name="Leung T.F."/>
            <person name="Tungtrongchitr A."/>
            <person name="Zhong N."/>
            <person name="Liu Z."/>
            <person name="Tsui S."/>
        </authorList>
    </citation>
    <scope>NUCLEOTIDE SEQUENCE</scope>
    <source>
        <strain evidence="1">Derf</strain>
        <tissue evidence="1">Whole organism</tissue>
    </source>
</reference>
<evidence type="ECO:0000313" key="1">
    <source>
        <dbReference type="EMBL" id="KAH9493460.1"/>
    </source>
</evidence>
<proteinExistence type="predicted"/>
<reference evidence="1" key="1">
    <citation type="submission" date="2013-05" db="EMBL/GenBank/DDBJ databases">
        <authorList>
            <person name="Yim A.K.Y."/>
            <person name="Chan T.F."/>
            <person name="Ji K.M."/>
            <person name="Liu X.Y."/>
            <person name="Zhou J.W."/>
            <person name="Li R.Q."/>
            <person name="Yang K.Y."/>
            <person name="Li J."/>
            <person name="Li M."/>
            <person name="Law P.T.W."/>
            <person name="Wu Y.L."/>
            <person name="Cai Z.L."/>
            <person name="Qin H."/>
            <person name="Bao Y."/>
            <person name="Leung R.K.K."/>
            <person name="Ng P.K.S."/>
            <person name="Zou J."/>
            <person name="Zhong X.J."/>
            <person name="Ran P.X."/>
            <person name="Zhong N.S."/>
            <person name="Liu Z.G."/>
            <person name="Tsui S.K.W."/>
        </authorList>
    </citation>
    <scope>NUCLEOTIDE SEQUENCE</scope>
    <source>
        <strain evidence="1">Derf</strain>
        <tissue evidence="1">Whole organism</tissue>
    </source>
</reference>
<name>A0A922HNK8_DERFA</name>
<dbReference type="Proteomes" id="UP000790347">
    <property type="component" value="Unassembled WGS sequence"/>
</dbReference>
<keyword evidence="2" id="KW-1185">Reference proteome</keyword>
<comment type="caution">
    <text evidence="1">The sequence shown here is derived from an EMBL/GenBank/DDBJ whole genome shotgun (WGS) entry which is preliminary data.</text>
</comment>
<accession>A0A922HNK8</accession>
<organism evidence="1 2">
    <name type="scientific">Dermatophagoides farinae</name>
    <name type="common">American house dust mite</name>
    <dbReference type="NCBI Taxonomy" id="6954"/>
    <lineage>
        <taxon>Eukaryota</taxon>
        <taxon>Metazoa</taxon>
        <taxon>Ecdysozoa</taxon>
        <taxon>Arthropoda</taxon>
        <taxon>Chelicerata</taxon>
        <taxon>Arachnida</taxon>
        <taxon>Acari</taxon>
        <taxon>Acariformes</taxon>
        <taxon>Sarcoptiformes</taxon>
        <taxon>Astigmata</taxon>
        <taxon>Psoroptidia</taxon>
        <taxon>Analgoidea</taxon>
        <taxon>Pyroglyphidae</taxon>
        <taxon>Dermatophagoidinae</taxon>
        <taxon>Dermatophagoides</taxon>
    </lineage>
</organism>
<dbReference type="AlphaFoldDB" id="A0A922HNK8"/>